<dbReference type="InterPro" id="IPR043128">
    <property type="entry name" value="Rev_trsase/Diguanyl_cyclase"/>
</dbReference>
<dbReference type="InterPro" id="IPR035919">
    <property type="entry name" value="EAL_sf"/>
</dbReference>
<dbReference type="CDD" id="cd04620">
    <property type="entry name" value="CBS_two-component_sensor_histidine_kinase_repeat1"/>
    <property type="match status" value="1"/>
</dbReference>
<dbReference type="InterPro" id="IPR029787">
    <property type="entry name" value="Nucleotide_cyclase"/>
</dbReference>
<keyword evidence="1" id="KW-0129">CBS domain</keyword>
<evidence type="ECO:0000259" key="5">
    <source>
        <dbReference type="PROSITE" id="PS50887"/>
    </source>
</evidence>
<feature type="domain" description="CBS" evidence="6">
    <location>
        <begin position="169"/>
        <end position="233"/>
    </location>
</feature>
<dbReference type="CDD" id="cd01949">
    <property type="entry name" value="GGDEF"/>
    <property type="match status" value="1"/>
</dbReference>
<dbReference type="Gene3D" id="3.30.450.40">
    <property type="match status" value="1"/>
</dbReference>
<dbReference type="CDD" id="cd17774">
    <property type="entry name" value="CBS_two-component_sensor_histidine_kinase_repeat2"/>
    <property type="match status" value="1"/>
</dbReference>
<feature type="domain" description="GGDEF" evidence="5">
    <location>
        <begin position="560"/>
        <end position="692"/>
    </location>
</feature>
<reference evidence="7 8" key="1">
    <citation type="submission" date="2015-09" db="EMBL/GenBank/DDBJ databases">
        <title>Identification and resolution of microdiversity through metagenomic sequencing of parallel consortia.</title>
        <authorList>
            <person name="Nelson W.C."/>
            <person name="Romine M.F."/>
            <person name="Lindemann S.R."/>
        </authorList>
    </citation>
    <scope>NUCLEOTIDE SEQUENCE [LARGE SCALE GENOMIC DNA]</scope>
    <source>
        <strain evidence="7">Ana</strain>
    </source>
</reference>
<feature type="domain" description="CBS" evidence="6">
    <location>
        <begin position="102"/>
        <end position="160"/>
    </location>
</feature>
<dbReference type="SMART" id="SM00116">
    <property type="entry name" value="CBS"/>
    <property type="match status" value="4"/>
</dbReference>
<dbReference type="Pfam" id="PF01590">
    <property type="entry name" value="GAF"/>
    <property type="match status" value="1"/>
</dbReference>
<evidence type="ECO:0000259" key="4">
    <source>
        <dbReference type="PROSITE" id="PS50883"/>
    </source>
</evidence>
<dbReference type="PANTHER" id="PTHR33121:SF70">
    <property type="entry name" value="SIGNALING PROTEIN YKOW"/>
    <property type="match status" value="1"/>
</dbReference>
<dbReference type="PROSITE" id="PS51371">
    <property type="entry name" value="CBS"/>
    <property type="match status" value="3"/>
</dbReference>
<dbReference type="SMART" id="SM00065">
    <property type="entry name" value="GAF"/>
    <property type="match status" value="1"/>
</dbReference>
<dbReference type="NCBIfam" id="TIGR00254">
    <property type="entry name" value="GGDEF"/>
    <property type="match status" value="1"/>
</dbReference>
<comment type="caution">
    <text evidence="7">The sequence shown here is derived from an EMBL/GenBank/DDBJ whole genome shotgun (WGS) entry which is preliminary data.</text>
</comment>
<dbReference type="Gene3D" id="3.20.20.450">
    <property type="entry name" value="EAL domain"/>
    <property type="match status" value="1"/>
</dbReference>
<evidence type="ECO:0000259" key="6">
    <source>
        <dbReference type="PROSITE" id="PS51371"/>
    </source>
</evidence>
<dbReference type="CDD" id="cd01948">
    <property type="entry name" value="EAL"/>
    <property type="match status" value="1"/>
</dbReference>
<feature type="coiled-coil region" evidence="2">
    <location>
        <begin position="301"/>
        <end position="336"/>
    </location>
</feature>
<feature type="domain" description="Phytochrome chromophore attachment site" evidence="3">
    <location>
        <begin position="359"/>
        <end position="496"/>
    </location>
</feature>
<dbReference type="SUPFAM" id="SSF141868">
    <property type="entry name" value="EAL domain-like"/>
    <property type="match status" value="1"/>
</dbReference>
<name>A0A0N8KNI1_9CYAN</name>
<proteinExistence type="predicted"/>
<dbReference type="SUPFAM" id="SSF54631">
    <property type="entry name" value="CBS-domain pair"/>
    <property type="match status" value="2"/>
</dbReference>
<dbReference type="SMART" id="SM00052">
    <property type="entry name" value="EAL"/>
    <property type="match status" value="1"/>
</dbReference>
<dbReference type="PROSITE" id="PS50046">
    <property type="entry name" value="PHYTOCHROME_2"/>
    <property type="match status" value="1"/>
</dbReference>
<feature type="domain" description="CBS" evidence="6">
    <location>
        <begin position="242"/>
        <end position="300"/>
    </location>
</feature>
<dbReference type="InterPro" id="IPR003018">
    <property type="entry name" value="GAF"/>
</dbReference>
<dbReference type="Gene3D" id="3.30.70.270">
    <property type="match status" value="1"/>
</dbReference>
<feature type="domain" description="EAL" evidence="4">
    <location>
        <begin position="701"/>
        <end position="957"/>
    </location>
</feature>
<dbReference type="PROSITE" id="PS50883">
    <property type="entry name" value="EAL"/>
    <property type="match status" value="1"/>
</dbReference>
<dbReference type="InterPro" id="IPR016132">
    <property type="entry name" value="Phyto_chromo_attachment"/>
</dbReference>
<dbReference type="InterPro" id="IPR050706">
    <property type="entry name" value="Cyclic-di-GMP_PDE-like"/>
</dbReference>
<dbReference type="InterPro" id="IPR001633">
    <property type="entry name" value="EAL_dom"/>
</dbReference>
<evidence type="ECO:0000313" key="7">
    <source>
        <dbReference type="EMBL" id="KPQ36602.1"/>
    </source>
</evidence>
<dbReference type="AlphaFoldDB" id="A0A0N8KNI1"/>
<dbReference type="InterPro" id="IPR029016">
    <property type="entry name" value="GAF-like_dom_sf"/>
</dbReference>
<sequence>MQACDLAALDLDEAIIREPIIIEPGLLVSQAIVLMSAVHDRCSRAQPEGDQVEIERLQQDARSSCLLVVEAGELIGIFTERDVVRLSALGTLRLEVCVREVMTSPVITLQKSELCDPFAVLNRFWHRRIRHLPVVDEQNNILGMVTHESLRHLLRPGHLLRSQSVFEVMSADVVSASPGISVMEAAQLLSNHRVSCLILTEEKTSEVGDLIEVATGIITERDIVQFQALELDFEALDAAVVMSSPVFSVLLNTSLWDVQQLMQRQGIRRIIVNGKDGSLQGIVTQSSLLKALSPVDLCRLVEKLKQRVAKLENDKLVILEQRALELEQEVQSRTQDLRLKVEREQLLAAVANDVRASLVLDDVLQTTVERVQALFKCDRVALWKMRPDYCVAVVAEAVAEGVPSNLGKIVLDPCFDAPAWVEAYLQGNTNILEDIDTHPMADCHRDLLKGLNIHAQVLVPILQHGQLWGLLSVAESQGPRQWLLEEVALLRELSIQLAIAIQQAEAYQKAKDELEERLRAENQILYNALHDSLTDLPNRSFVLNELESCLNKKPLENSLGQLSVLLLDLDRFKIVNDSLGHAAGDQLLEVVARMLAASLREGDIAVRLGGDEFVILLNGLDAESVCNIAERILSLFQAPVRLQNREVFVTASMGIVLEGMQYDSPTALLRDADIAMYQAKSRGRDCYAIFDEAMYEKALRRLNLERELRQAIDQQEFVVHYQPIMEIATNQLAGFEALVRWQHPELGFISPGEFIPLAEETGLITELTAWVLETACRQLANWQTAFENLSDLKMSINLSVQDLLKPTFSHEVRQILSKTGLCSSCLTLEVTENLLIANIDTTVKVLNELKHLGVRISIDDFGTGYSSLQYLSYLPCDNLKIDRSFVSGLEAGDLNNKLVKVIIALSEQLGLDSVAEGIETQQQLDWLKSLGCKFAQGYFFSKPLAEKEIARLFLEDYGALPANTAELQIQNKASAPQLLCY</sequence>
<protein>
    <submittedName>
        <fullName evidence="7">Two-component system, cell cycle response regulator</fullName>
    </submittedName>
</protein>
<dbReference type="InterPro" id="IPR046342">
    <property type="entry name" value="CBS_dom_sf"/>
</dbReference>
<dbReference type="Gene3D" id="3.10.580.10">
    <property type="entry name" value="CBS-domain"/>
    <property type="match status" value="2"/>
</dbReference>
<evidence type="ECO:0000256" key="1">
    <source>
        <dbReference type="PROSITE-ProRule" id="PRU00703"/>
    </source>
</evidence>
<dbReference type="InterPro" id="IPR000644">
    <property type="entry name" value="CBS_dom"/>
</dbReference>
<dbReference type="Proteomes" id="UP000050465">
    <property type="component" value="Unassembled WGS sequence"/>
</dbReference>
<keyword evidence="2" id="KW-0175">Coiled coil</keyword>
<dbReference type="SMART" id="SM00267">
    <property type="entry name" value="GGDEF"/>
    <property type="match status" value="1"/>
</dbReference>
<gene>
    <name evidence="7" type="primary">pleD-2</name>
    <name evidence="7" type="ORF">HLUCCA11_05400</name>
</gene>
<dbReference type="EMBL" id="LJZR01000005">
    <property type="protein sequence ID" value="KPQ36602.1"/>
    <property type="molecule type" value="Genomic_DNA"/>
</dbReference>
<dbReference type="Pfam" id="PF00563">
    <property type="entry name" value="EAL"/>
    <property type="match status" value="1"/>
</dbReference>
<dbReference type="InterPro" id="IPR000160">
    <property type="entry name" value="GGDEF_dom"/>
</dbReference>
<dbReference type="PANTHER" id="PTHR33121">
    <property type="entry name" value="CYCLIC DI-GMP PHOSPHODIESTERASE PDEF"/>
    <property type="match status" value="1"/>
</dbReference>
<dbReference type="FunFam" id="3.20.20.450:FF:000001">
    <property type="entry name" value="Cyclic di-GMP phosphodiesterase yahA"/>
    <property type="match status" value="1"/>
</dbReference>
<dbReference type="STRING" id="1666911.HLUCCA11_05400"/>
<dbReference type="Pfam" id="PF00990">
    <property type="entry name" value="GGDEF"/>
    <property type="match status" value="1"/>
</dbReference>
<dbReference type="SUPFAM" id="SSF55073">
    <property type="entry name" value="Nucleotide cyclase"/>
    <property type="match status" value="1"/>
</dbReference>
<organism evidence="7 8">
    <name type="scientific">Phormidesmis priestleyi Ana</name>
    <dbReference type="NCBI Taxonomy" id="1666911"/>
    <lineage>
        <taxon>Bacteria</taxon>
        <taxon>Bacillati</taxon>
        <taxon>Cyanobacteriota</taxon>
        <taxon>Cyanophyceae</taxon>
        <taxon>Leptolyngbyales</taxon>
        <taxon>Leptolyngbyaceae</taxon>
        <taxon>Phormidesmis</taxon>
    </lineage>
</organism>
<accession>A0A0N8KNI1</accession>
<dbReference type="Pfam" id="PF00571">
    <property type="entry name" value="CBS"/>
    <property type="match status" value="4"/>
</dbReference>
<evidence type="ECO:0000313" key="8">
    <source>
        <dbReference type="Proteomes" id="UP000050465"/>
    </source>
</evidence>
<dbReference type="FunFam" id="3.30.70.270:FF:000001">
    <property type="entry name" value="Diguanylate cyclase domain protein"/>
    <property type="match status" value="1"/>
</dbReference>
<evidence type="ECO:0000259" key="3">
    <source>
        <dbReference type="PROSITE" id="PS50046"/>
    </source>
</evidence>
<dbReference type="GO" id="GO:0071111">
    <property type="term" value="F:cyclic-guanylate-specific phosphodiesterase activity"/>
    <property type="evidence" value="ECO:0007669"/>
    <property type="project" value="InterPro"/>
</dbReference>
<feature type="coiled-coil region" evidence="2">
    <location>
        <begin position="490"/>
        <end position="524"/>
    </location>
</feature>
<dbReference type="SUPFAM" id="SSF55781">
    <property type="entry name" value="GAF domain-like"/>
    <property type="match status" value="1"/>
</dbReference>
<dbReference type="PROSITE" id="PS50887">
    <property type="entry name" value="GGDEF"/>
    <property type="match status" value="1"/>
</dbReference>
<evidence type="ECO:0000256" key="2">
    <source>
        <dbReference type="SAM" id="Coils"/>
    </source>
</evidence>